<dbReference type="Pfam" id="PF21135">
    <property type="entry name" value="DRL_cat"/>
    <property type="match status" value="1"/>
</dbReference>
<dbReference type="PANTHER" id="PTHR37850:SF2">
    <property type="entry name" value="SAF DOMAIN PROTEIN"/>
    <property type="match status" value="1"/>
</dbReference>
<dbReference type="CDD" id="cd11616">
    <property type="entry name" value="SAF_DH_OX_like"/>
    <property type="match status" value="1"/>
</dbReference>
<dbReference type="Pfam" id="PF08666">
    <property type="entry name" value="SAF"/>
    <property type="match status" value="1"/>
</dbReference>
<dbReference type="STRING" id="1122949.GCA_000378725_01020"/>
<dbReference type="SMART" id="SM00858">
    <property type="entry name" value="SAF"/>
    <property type="match status" value="1"/>
</dbReference>
<dbReference type="InterPro" id="IPR013974">
    <property type="entry name" value="SAF"/>
</dbReference>
<sequence length="423" mass="46565">MNYLQNKLKEHGNICVGIVGLGIMGKSLLTTLNILEAFGPSIISARRKESLTEAFAIAKIPEDRYILTNDIDKARIAIKENKYVGTLDNFIPATISDCLVDCTGVTDVGCQISLCAIKNKVNIVSLNVEMDATVGPYLKDLAKESGIIYSGTAGDEPGAIVDLYDFCKNCGFEVLVLGKGKNNALDNYATQDDLAQDAKRRGINKRMLTSFVDGTNTMIELNAVCNALGFLPDVRGCHFFHSTPKTLADDIKLKSQGGILNSYGIVDFVKGIAPGVFAIIKTKNEFIRKEMEYLSMGKGDNFAIYRPFHLTSLETPTSIMRAVLLGDSTICPKDKPYAETVAVAKRDIKKGEKFDSIGGYMVFGSLEDAKIQKKENHVPIGIITEGSYAKRDIKKDTVLTRDDIELNEDNIIVKTRREQEKIY</sequence>
<evidence type="ECO:0000313" key="3">
    <source>
        <dbReference type="Proteomes" id="UP000255517"/>
    </source>
</evidence>
<dbReference type="PANTHER" id="PTHR37850">
    <property type="entry name" value="STRU PROTEIN"/>
    <property type="match status" value="1"/>
</dbReference>
<dbReference type="AlphaFoldDB" id="A0A379C5R7"/>
<dbReference type="EMBL" id="UGSZ01000001">
    <property type="protein sequence ID" value="SUB57439.1"/>
    <property type="molecule type" value="Genomic_DNA"/>
</dbReference>
<dbReference type="Gene3D" id="3.40.50.720">
    <property type="entry name" value="NAD(P)-binding Rossmann-like Domain"/>
    <property type="match status" value="1"/>
</dbReference>
<dbReference type="SUPFAM" id="SSF51735">
    <property type="entry name" value="NAD(P)-binding Rossmann-fold domains"/>
    <property type="match status" value="1"/>
</dbReference>
<dbReference type="RefSeq" id="WP_019034788.1">
    <property type="nucleotide sequence ID" value="NZ_UGSZ01000001.1"/>
</dbReference>
<organism evidence="2 3">
    <name type="scientific">Peptoniphilus lacrimalis</name>
    <dbReference type="NCBI Taxonomy" id="33031"/>
    <lineage>
        <taxon>Bacteria</taxon>
        <taxon>Bacillati</taxon>
        <taxon>Bacillota</taxon>
        <taxon>Tissierellia</taxon>
        <taxon>Tissierellales</taxon>
        <taxon>Peptoniphilaceae</taxon>
        <taxon>Peptoniphilus</taxon>
    </lineage>
</organism>
<dbReference type="Proteomes" id="UP000255517">
    <property type="component" value="Unassembled WGS sequence"/>
</dbReference>
<feature type="domain" description="SAF" evidence="1">
    <location>
        <begin position="339"/>
        <end position="405"/>
    </location>
</feature>
<gene>
    <name evidence="2" type="ORF">NCTC13149_01282</name>
</gene>
<dbReference type="OrthoDB" id="9777844at2"/>
<reference evidence="2 3" key="1">
    <citation type="submission" date="2018-06" db="EMBL/GenBank/DDBJ databases">
        <authorList>
            <consortium name="Pathogen Informatics"/>
            <person name="Doyle S."/>
        </authorList>
    </citation>
    <scope>NUCLEOTIDE SEQUENCE [LARGE SCALE GENOMIC DNA]</scope>
    <source>
        <strain evidence="2 3">NCTC13149</strain>
    </source>
</reference>
<dbReference type="InterPro" id="IPR036291">
    <property type="entry name" value="NAD(P)-bd_dom_sf"/>
</dbReference>
<proteinExistence type="predicted"/>
<protein>
    <submittedName>
        <fullName evidence="2">Predicted homoserine dehydrogenase</fullName>
    </submittedName>
</protein>
<name>A0A379C5R7_9FIRM</name>
<evidence type="ECO:0000313" key="2">
    <source>
        <dbReference type="EMBL" id="SUB57439.1"/>
    </source>
</evidence>
<accession>A0A379C5R7</accession>
<dbReference type="InterPro" id="IPR048423">
    <property type="entry name" value="DRL_cat"/>
</dbReference>
<evidence type="ECO:0000259" key="1">
    <source>
        <dbReference type="SMART" id="SM00858"/>
    </source>
</evidence>